<dbReference type="RefSeq" id="WP_225840677.1">
    <property type="nucleotide sequence ID" value="NZ_BMMG01000002.1"/>
</dbReference>
<protein>
    <submittedName>
        <fullName evidence="2">TIGR03915 family putative DNA repair protein</fullName>
    </submittedName>
</protein>
<reference evidence="2 3" key="1">
    <citation type="submission" date="2024-08" db="EMBL/GenBank/DDBJ databases">
        <authorList>
            <person name="Wei W."/>
        </authorList>
    </citation>
    <scope>NUCLEOTIDE SEQUENCE [LARGE SCALE GENOMIC DNA]</scope>
    <source>
        <strain evidence="2 3">XU2</strain>
    </source>
</reference>
<dbReference type="NCBIfam" id="TIGR03915">
    <property type="entry name" value="SAM_7_link_chp"/>
    <property type="match status" value="1"/>
</dbReference>
<evidence type="ECO:0000313" key="3">
    <source>
        <dbReference type="Proteomes" id="UP001570846"/>
    </source>
</evidence>
<proteinExistence type="predicted"/>
<evidence type="ECO:0000259" key="1">
    <source>
        <dbReference type="Pfam" id="PF13566"/>
    </source>
</evidence>
<accession>A0ABV4R9L0</accession>
<dbReference type="InterPro" id="IPR023875">
    <property type="entry name" value="DNA_repair_put"/>
</dbReference>
<dbReference type="Proteomes" id="UP001570846">
    <property type="component" value="Unassembled WGS sequence"/>
</dbReference>
<dbReference type="InterPro" id="IPR025404">
    <property type="entry name" value="DUF4130"/>
</dbReference>
<organism evidence="2 3">
    <name type="scientific">Rufibacter glacialis</name>
    <dbReference type="NCBI Taxonomy" id="1259555"/>
    <lineage>
        <taxon>Bacteria</taxon>
        <taxon>Pseudomonadati</taxon>
        <taxon>Bacteroidota</taxon>
        <taxon>Cytophagia</taxon>
        <taxon>Cytophagales</taxon>
        <taxon>Hymenobacteraceae</taxon>
        <taxon>Rufibacter</taxon>
    </lineage>
</organism>
<keyword evidence="3" id="KW-1185">Reference proteome</keyword>
<comment type="caution">
    <text evidence="2">The sequence shown here is derived from an EMBL/GenBank/DDBJ whole genome shotgun (WGS) entry which is preliminary data.</text>
</comment>
<gene>
    <name evidence="2" type="ORF">ACD591_00615</name>
</gene>
<dbReference type="Pfam" id="PF13566">
    <property type="entry name" value="DUF4130"/>
    <property type="match status" value="1"/>
</dbReference>
<evidence type="ECO:0000313" key="2">
    <source>
        <dbReference type="EMBL" id="MFA1769776.1"/>
    </source>
</evidence>
<name>A0ABV4R9L0_9BACT</name>
<dbReference type="EMBL" id="JBGOGF010000001">
    <property type="protein sequence ID" value="MFA1769776.1"/>
    <property type="molecule type" value="Genomic_DNA"/>
</dbReference>
<feature type="domain" description="DUF4130" evidence="1">
    <location>
        <begin position="95"/>
        <end position="264"/>
    </location>
</feature>
<sequence>MFLLLLISFPTMYFYSYDGSFDGLLTVVFEAFERKAWPTQIGKEGEAPPGIFATHHFVPTQEDKANRVWDGLGKKLSAAARENVYKAFLWEQPGFEMLIFQFVRLVFTSAQQGVEENFTQPCVQKMAAVGKQMFREKHRMEAFVRFQRSQDGLYVAPINPDFNVLPLVVPHFEKRYADQHWLIYDVRRQYGAYYDLEQVHLITLEEAPPSLRKGQLSPDILTAVEPLYQQLWQAYFDHVNIPERKNPKLHLRHLPKRYWKYLTEKKPRIQAHQPIQNKQVPTAVPRLKA</sequence>